<dbReference type="Gene3D" id="3.40.50.150">
    <property type="entry name" value="Vaccinia Virus protein VP39"/>
    <property type="match status" value="1"/>
</dbReference>
<dbReference type="InterPro" id="IPR029063">
    <property type="entry name" value="SAM-dependent_MTases_sf"/>
</dbReference>
<dbReference type="Gene3D" id="3.30.565.10">
    <property type="entry name" value="Histidine kinase-like ATPase, C-terminal domain"/>
    <property type="match status" value="1"/>
</dbReference>
<dbReference type="InterPro" id="IPR000055">
    <property type="entry name" value="Restrct_endonuc_typeI_TRD"/>
</dbReference>
<keyword evidence="3" id="KW-0238">DNA-binding</keyword>
<protein>
    <submittedName>
        <fullName evidence="5">Restriction endonuclease subunit S</fullName>
        <ecNumber evidence="5">3.1.21.-</ecNumber>
    </submittedName>
</protein>
<dbReference type="SUPFAM" id="SSF55874">
    <property type="entry name" value="ATPase domain of HSP90 chaperone/DNA topoisomerase II/histidine kinase"/>
    <property type="match status" value="1"/>
</dbReference>
<dbReference type="Gene3D" id="3.90.220.20">
    <property type="entry name" value="DNA methylase specificity domains"/>
    <property type="match status" value="1"/>
</dbReference>
<dbReference type="InterPro" id="IPR044946">
    <property type="entry name" value="Restrct_endonuc_typeI_TRD_sf"/>
</dbReference>
<feature type="domain" description="Type I restriction modification DNA specificity" evidence="4">
    <location>
        <begin position="374"/>
        <end position="529"/>
    </location>
</feature>
<comment type="similarity">
    <text evidence="1">Belongs to the type-I restriction system S methylase family.</text>
</comment>
<comment type="caution">
    <text evidence="5">The sequence shown here is derived from an EMBL/GenBank/DDBJ whole genome shotgun (WGS) entry which is preliminary data.</text>
</comment>
<dbReference type="GO" id="GO:0016787">
    <property type="term" value="F:hydrolase activity"/>
    <property type="evidence" value="ECO:0007669"/>
    <property type="project" value="UniProtKB-KW"/>
</dbReference>
<gene>
    <name evidence="5" type="ORF">QVO10_04495</name>
</gene>
<dbReference type="Proteomes" id="UP001167871">
    <property type="component" value="Unassembled WGS sequence"/>
</dbReference>
<keyword evidence="5" id="KW-0540">Nuclease</keyword>
<evidence type="ECO:0000259" key="4">
    <source>
        <dbReference type="Pfam" id="PF01420"/>
    </source>
</evidence>
<evidence type="ECO:0000256" key="3">
    <source>
        <dbReference type="ARBA" id="ARBA00023125"/>
    </source>
</evidence>
<dbReference type="EMBL" id="JAUEII010000006">
    <property type="protein sequence ID" value="MDN0048652.1"/>
    <property type="molecule type" value="Genomic_DNA"/>
</dbReference>
<proteinExistence type="inferred from homology"/>
<organism evidence="5 6">
    <name type="scientific">Bacteroides gallinaceum</name>
    <dbReference type="NCBI Taxonomy" id="1462571"/>
    <lineage>
        <taxon>Bacteria</taxon>
        <taxon>Pseudomonadati</taxon>
        <taxon>Bacteroidota</taxon>
        <taxon>Bacteroidia</taxon>
        <taxon>Bacteroidales</taxon>
        <taxon>Bacteroidaceae</taxon>
        <taxon>Bacteroides</taxon>
    </lineage>
</organism>
<evidence type="ECO:0000313" key="5">
    <source>
        <dbReference type="EMBL" id="MDN0048652.1"/>
    </source>
</evidence>
<accession>A0ABT7X3M3</accession>
<dbReference type="GO" id="GO:0004519">
    <property type="term" value="F:endonuclease activity"/>
    <property type="evidence" value="ECO:0007669"/>
    <property type="project" value="UniProtKB-KW"/>
</dbReference>
<dbReference type="RefSeq" id="WP_301639175.1">
    <property type="nucleotide sequence ID" value="NZ_JAUEII010000006.1"/>
</dbReference>
<name>A0ABT7X3M3_9BACE</name>
<reference evidence="5" key="1">
    <citation type="submission" date="2023-06" db="EMBL/GenBank/DDBJ databases">
        <authorList>
            <person name="Zeman M."/>
            <person name="Kubasova T."/>
            <person name="Jahodarova E."/>
            <person name="Nykrynova M."/>
            <person name="Rychlik I."/>
        </authorList>
    </citation>
    <scope>NUCLEOTIDE SEQUENCE</scope>
    <source>
        <strain evidence="5">84_SSukc20</strain>
    </source>
</reference>
<dbReference type="EC" id="3.1.21.-" evidence="5"/>
<keyword evidence="5" id="KW-0255">Endonuclease</keyword>
<keyword evidence="5" id="KW-0378">Hydrolase</keyword>
<dbReference type="Pfam" id="PF01420">
    <property type="entry name" value="Methylase_S"/>
    <property type="match status" value="1"/>
</dbReference>
<evidence type="ECO:0000256" key="2">
    <source>
        <dbReference type="ARBA" id="ARBA00022747"/>
    </source>
</evidence>
<reference evidence="5" key="2">
    <citation type="submission" date="2024-05" db="EMBL/GenBank/DDBJ databases">
        <title>Identification and characterization of horizontal gene transfer across gut microbiota members of farm animals based on homology search.</title>
        <authorList>
            <person name="Schwarzerova J."/>
            <person name="Nykrynova M."/>
            <person name="Jureckova K."/>
            <person name="Cejkova D."/>
            <person name="Rychlik I."/>
        </authorList>
    </citation>
    <scope>NUCLEOTIDE SEQUENCE</scope>
    <source>
        <strain evidence="5">84_SSukc20</strain>
    </source>
</reference>
<evidence type="ECO:0000256" key="1">
    <source>
        <dbReference type="ARBA" id="ARBA00010923"/>
    </source>
</evidence>
<dbReference type="SUPFAM" id="SSF116734">
    <property type="entry name" value="DNA methylase specificity domain"/>
    <property type="match status" value="1"/>
</dbReference>
<keyword evidence="6" id="KW-1185">Reference proteome</keyword>
<keyword evidence="2" id="KW-0680">Restriction system</keyword>
<dbReference type="SUPFAM" id="SSF53335">
    <property type="entry name" value="S-adenosyl-L-methionine-dependent methyltransferases"/>
    <property type="match status" value="1"/>
</dbReference>
<evidence type="ECO:0000313" key="6">
    <source>
        <dbReference type="Proteomes" id="UP001167871"/>
    </source>
</evidence>
<dbReference type="InterPro" id="IPR036890">
    <property type="entry name" value="HATPase_C_sf"/>
</dbReference>
<sequence>MTQFISLSSKAQTLVNHYVNCSRIKSPFDSNILKKLLISVYSHTADADTELLHILENYLIDLGDYYTDDDINILLSEYSVLAMYCHQHDDIFYSPLSERESSRNTGFKAGISDFLTPIDLVSLCLRIADCKAESNIYLPFAGTCSLALYQSTSCHYDADEISTEVWAYSKILLMSQGIAANLRCRDCLVRDDASKIKMPSPQYDYIFSFPPMSFGREERYIANTFLFLAQNALKCNGELYCLLPMSFCYGRDWLEFRESILKKSANVYSAIVISLPPLFKPYASVSMCLLCLKKDGKGTICLVDATDETFSVSKDLAGWKQSILKADSIIETISEQDKKYVWVGKSEDLSGDINLQPSRYLINDILPKANNGEKLFKLADLVDIMPFTDIVTNKIAEERDIPFIGIKELSSSYLNCDIYRKEIPVPNKRIGYRILTSDCLLIGFISGKFKVGRIHGASKTEPVALRPEIFAVKLKSKAITEDFLLRCIMAKETELQANRLSIGGVISRLTKSDFLSISVLVPTLIAQQESLCKEDTRSSLTESDRQLLESAESFRRDIHMKKHAIGQTIFNLNNWMKVLQRARKDGNGVVDDNAVVGTIHKTKVANIYSNLQAIMQELQIKISKLDSGYGMQCREIPLTDFIEDYIQKNPSPIFQYVFDSISNRAQQTITDPDGEIVIAKGDPIGYVHFPVEALTIIFDNIINNACCHGFENTADSKNMVRIEIMIEGENYIVNISNNGKPLLPGYDSESVLTYGISSKEGNGHYGIGGYEVCKLMQEFDGDAKFISNPDDEFSVTYKLIFHKNNIVASFSI</sequence>